<dbReference type="GO" id="GO:0003700">
    <property type="term" value="F:DNA-binding transcription factor activity"/>
    <property type="evidence" value="ECO:0007669"/>
    <property type="project" value="InterPro"/>
</dbReference>
<dbReference type="RefSeq" id="WP_271863092.1">
    <property type="nucleotide sequence ID" value="NZ_JAOTGQ010000001.1"/>
</dbReference>
<reference evidence="5" key="1">
    <citation type="journal article" date="2022" name="Microorganisms">
        <title>Antibiotic Susceptibility, Resistance Gene Determinants and Corresponding Genomic Regions in Lactobacillus amylovorus Isolates Derived from Wild Boars and Domestic Pigs.</title>
        <authorList>
            <person name="Moravkova M."/>
            <person name="Kostovova I."/>
            <person name="Kavanova K."/>
            <person name="Pechar R."/>
            <person name="Stanek S."/>
            <person name="Brychta A."/>
            <person name="Zeman M."/>
            <person name="Kubasova T."/>
        </authorList>
    </citation>
    <scope>NUCLEOTIDE SEQUENCE</scope>
    <source>
        <strain evidence="5">M490A</strain>
    </source>
</reference>
<evidence type="ECO:0000259" key="4">
    <source>
        <dbReference type="PROSITE" id="PS01124"/>
    </source>
</evidence>
<dbReference type="InterPro" id="IPR018060">
    <property type="entry name" value="HTH_AraC"/>
</dbReference>
<keyword evidence="1" id="KW-0805">Transcription regulation</keyword>
<dbReference type="AlphaFoldDB" id="A0A9X3W5L6"/>
<dbReference type="Pfam" id="PF12833">
    <property type="entry name" value="HTH_18"/>
    <property type="match status" value="1"/>
</dbReference>
<keyword evidence="3" id="KW-0804">Transcription</keyword>
<evidence type="ECO:0000256" key="3">
    <source>
        <dbReference type="ARBA" id="ARBA00023163"/>
    </source>
</evidence>
<comment type="caution">
    <text evidence="5">The sequence shown here is derived from an EMBL/GenBank/DDBJ whole genome shotgun (WGS) entry which is preliminary data.</text>
</comment>
<proteinExistence type="predicted"/>
<dbReference type="PANTHER" id="PTHR43280">
    <property type="entry name" value="ARAC-FAMILY TRANSCRIPTIONAL REGULATOR"/>
    <property type="match status" value="1"/>
</dbReference>
<dbReference type="Gene3D" id="1.10.10.60">
    <property type="entry name" value="Homeodomain-like"/>
    <property type="match status" value="2"/>
</dbReference>
<dbReference type="PANTHER" id="PTHR43280:SF10">
    <property type="entry name" value="REGULATORY PROTEIN POCR"/>
    <property type="match status" value="1"/>
</dbReference>
<reference evidence="5" key="2">
    <citation type="submission" date="2022-10" db="EMBL/GenBank/DDBJ databases">
        <authorList>
            <person name="Kostovova I."/>
            <person name="Moravkova M."/>
            <person name="Pechar R."/>
        </authorList>
    </citation>
    <scope>NUCLEOTIDE SEQUENCE</scope>
    <source>
        <strain evidence="5">M490A</strain>
    </source>
</reference>
<dbReference type="SUPFAM" id="SSF46689">
    <property type="entry name" value="Homeodomain-like"/>
    <property type="match status" value="1"/>
</dbReference>
<dbReference type="InterPro" id="IPR009057">
    <property type="entry name" value="Homeodomain-like_sf"/>
</dbReference>
<evidence type="ECO:0000256" key="2">
    <source>
        <dbReference type="ARBA" id="ARBA00023125"/>
    </source>
</evidence>
<accession>A0A9X3W5L6</accession>
<keyword evidence="2" id="KW-0238">DNA-binding</keyword>
<gene>
    <name evidence="5" type="ORF">ODU72_08740</name>
</gene>
<dbReference type="Proteomes" id="UP001141981">
    <property type="component" value="Unassembled WGS sequence"/>
</dbReference>
<dbReference type="PROSITE" id="PS01124">
    <property type="entry name" value="HTH_ARAC_FAMILY_2"/>
    <property type="match status" value="1"/>
</dbReference>
<dbReference type="InterPro" id="IPR018062">
    <property type="entry name" value="HTH_AraC-typ_CS"/>
</dbReference>
<dbReference type="PROSITE" id="PS00041">
    <property type="entry name" value="HTH_ARAC_FAMILY_1"/>
    <property type="match status" value="1"/>
</dbReference>
<dbReference type="SMART" id="SM00342">
    <property type="entry name" value="HTH_ARAC"/>
    <property type="match status" value="1"/>
</dbReference>
<protein>
    <submittedName>
        <fullName evidence="5">Helix-turn-helix transcriptional regulator</fullName>
    </submittedName>
</protein>
<name>A0A9X3W5L6_LACAM</name>
<dbReference type="EMBL" id="JAOTGY010000019">
    <property type="protein sequence ID" value="MDB6258738.1"/>
    <property type="molecule type" value="Genomic_DNA"/>
</dbReference>
<dbReference type="GO" id="GO:0043565">
    <property type="term" value="F:sequence-specific DNA binding"/>
    <property type="evidence" value="ECO:0007669"/>
    <property type="project" value="InterPro"/>
</dbReference>
<evidence type="ECO:0000256" key="1">
    <source>
        <dbReference type="ARBA" id="ARBA00023015"/>
    </source>
</evidence>
<feature type="domain" description="HTH araC/xylS-type" evidence="4">
    <location>
        <begin position="188"/>
        <end position="285"/>
    </location>
</feature>
<sequence length="293" mass="34199">MLFFKSYYDGEIIDYLANDNENSSSELFHFEFVEALSPCVLKAGSRTITLNINDMVICQHFKNVQIYSKNSKDICLRHCAIDLKYPAPLNQYLVADNPLIHDFMNDKIKDLRYVVFTNLDKKICHNYMNLLEIFSTSDQDTYIDFQAQKVTGLMFTELLRDHRNKISKNQSDFPSAEVKYASKYTQSGAIMTYITSKNGNVTLDQVAKHFGYQKNYLSRLFHKLFNKDFIHFRLIIRMNIACEQLKLTTKSIEEISAELGYKDVSTFTKQFIESNGIKPSLYRKNNTEFNIFE</sequence>
<evidence type="ECO:0000313" key="6">
    <source>
        <dbReference type="Proteomes" id="UP001141981"/>
    </source>
</evidence>
<evidence type="ECO:0000313" key="5">
    <source>
        <dbReference type="EMBL" id="MDB6258738.1"/>
    </source>
</evidence>
<organism evidence="5 6">
    <name type="scientific">Lactobacillus amylovorus</name>
    <dbReference type="NCBI Taxonomy" id="1604"/>
    <lineage>
        <taxon>Bacteria</taxon>
        <taxon>Bacillati</taxon>
        <taxon>Bacillota</taxon>
        <taxon>Bacilli</taxon>
        <taxon>Lactobacillales</taxon>
        <taxon>Lactobacillaceae</taxon>
        <taxon>Lactobacillus</taxon>
    </lineage>
</organism>